<reference evidence="4 5" key="1">
    <citation type="submission" date="2023-07" db="EMBL/GenBank/DDBJ databases">
        <title>Genomic Encyclopedia of Type Strains, Phase IV (KMG-IV): sequencing the most valuable type-strain genomes for metagenomic binning, comparative biology and taxonomic classification.</title>
        <authorList>
            <person name="Goeker M."/>
        </authorList>
    </citation>
    <scope>NUCLEOTIDE SEQUENCE [LARGE SCALE GENOMIC DNA]</scope>
    <source>
        <strain evidence="4 5">DSM 45903</strain>
    </source>
</reference>
<dbReference type="Gene3D" id="3.40.50.1100">
    <property type="match status" value="1"/>
</dbReference>
<comment type="cofactor">
    <cofactor evidence="1">
        <name>pyridoxal 5'-phosphate</name>
        <dbReference type="ChEBI" id="CHEBI:597326"/>
    </cofactor>
</comment>
<keyword evidence="2" id="KW-0663">Pyridoxal phosphate</keyword>
<evidence type="ECO:0000313" key="4">
    <source>
        <dbReference type="EMBL" id="MDR6227494.1"/>
    </source>
</evidence>
<feature type="domain" description="Tryptophan synthase beta chain-like PALP" evidence="3">
    <location>
        <begin position="2"/>
        <end position="65"/>
    </location>
</feature>
<dbReference type="PANTHER" id="PTHR43050:SF1">
    <property type="entry name" value="SERINE RACEMASE"/>
    <property type="match status" value="1"/>
</dbReference>
<dbReference type="PANTHER" id="PTHR43050">
    <property type="entry name" value="SERINE / THREONINE RACEMASE FAMILY MEMBER"/>
    <property type="match status" value="1"/>
</dbReference>
<proteinExistence type="predicted"/>
<evidence type="ECO:0000259" key="3">
    <source>
        <dbReference type="Pfam" id="PF00291"/>
    </source>
</evidence>
<evidence type="ECO:0000256" key="2">
    <source>
        <dbReference type="ARBA" id="ARBA00022898"/>
    </source>
</evidence>
<sequence>MTFPIIQSLVESVITVTEEEIWEALRWVFLRLKLVIELSSAVPLAALMSGKLPEDAYRVGVIVSGGNINPPVLARIMGKQPAPDEEVHSYYY</sequence>
<evidence type="ECO:0000256" key="1">
    <source>
        <dbReference type="ARBA" id="ARBA00001933"/>
    </source>
</evidence>
<evidence type="ECO:0000313" key="5">
    <source>
        <dbReference type="Proteomes" id="UP001185012"/>
    </source>
</evidence>
<comment type="caution">
    <text evidence="4">The sequence shown here is derived from an EMBL/GenBank/DDBJ whole genome shotgun (WGS) entry which is preliminary data.</text>
</comment>
<gene>
    <name evidence="4" type="ORF">JOE21_003517</name>
</gene>
<name>A0ABU1IRS6_9BACL</name>
<dbReference type="InterPro" id="IPR036052">
    <property type="entry name" value="TrpB-like_PALP_sf"/>
</dbReference>
<protein>
    <submittedName>
        <fullName evidence="4">Threonine dehydratase</fullName>
    </submittedName>
</protein>
<keyword evidence="5" id="KW-1185">Reference proteome</keyword>
<dbReference type="InterPro" id="IPR001926">
    <property type="entry name" value="TrpB-like_PALP"/>
</dbReference>
<dbReference type="SUPFAM" id="SSF53686">
    <property type="entry name" value="Tryptophan synthase beta subunit-like PLP-dependent enzymes"/>
    <property type="match status" value="1"/>
</dbReference>
<organism evidence="4 5">
    <name type="scientific">Desmospora profundinema</name>
    <dbReference type="NCBI Taxonomy" id="1571184"/>
    <lineage>
        <taxon>Bacteria</taxon>
        <taxon>Bacillati</taxon>
        <taxon>Bacillota</taxon>
        <taxon>Bacilli</taxon>
        <taxon>Bacillales</taxon>
        <taxon>Thermoactinomycetaceae</taxon>
        <taxon>Desmospora</taxon>
    </lineage>
</organism>
<accession>A0ABU1IRS6</accession>
<dbReference type="Pfam" id="PF00291">
    <property type="entry name" value="PALP"/>
    <property type="match status" value="1"/>
</dbReference>
<dbReference type="EMBL" id="JAVDQG010000010">
    <property type="protein sequence ID" value="MDR6227494.1"/>
    <property type="molecule type" value="Genomic_DNA"/>
</dbReference>
<dbReference type="Proteomes" id="UP001185012">
    <property type="component" value="Unassembled WGS sequence"/>
</dbReference>